<protein>
    <submittedName>
        <fullName evidence="2">Uncharacterized protein</fullName>
    </submittedName>
</protein>
<feature type="region of interest" description="Disordered" evidence="1">
    <location>
        <begin position="121"/>
        <end position="152"/>
    </location>
</feature>
<accession>A0A369JB58</accession>
<gene>
    <name evidence="2" type="ORF">Hypma_014275</name>
</gene>
<evidence type="ECO:0000256" key="1">
    <source>
        <dbReference type="SAM" id="MobiDB-lite"/>
    </source>
</evidence>
<name>A0A369JB58_HYPMA</name>
<dbReference type="AlphaFoldDB" id="A0A369JB58"/>
<dbReference type="Proteomes" id="UP000076154">
    <property type="component" value="Unassembled WGS sequence"/>
</dbReference>
<comment type="caution">
    <text evidence="2">The sequence shown here is derived from an EMBL/GenBank/DDBJ whole genome shotgun (WGS) entry which is preliminary data.</text>
</comment>
<dbReference type="InParanoid" id="A0A369JB58"/>
<keyword evidence="3" id="KW-1185">Reference proteome</keyword>
<evidence type="ECO:0000313" key="2">
    <source>
        <dbReference type="EMBL" id="RDB19108.1"/>
    </source>
</evidence>
<sequence>MYTALAIYNSPSGISGSRVESADGVEEDARHVYSNEISTITLKKLCPLAPRFTPWNVYPRIVRIGAWLKLQKNEGSTSTDLLGEVRFYKFKLTTADRTQKTPSSSRPFNPVILCVVAQQSPPFSESGSGSRAKNSDSGIGVREYFGRPSNRL</sequence>
<evidence type="ECO:0000313" key="3">
    <source>
        <dbReference type="Proteomes" id="UP000076154"/>
    </source>
</evidence>
<dbReference type="EMBL" id="LUEZ02000084">
    <property type="protein sequence ID" value="RDB19108.1"/>
    <property type="molecule type" value="Genomic_DNA"/>
</dbReference>
<feature type="compositionally biased region" description="Polar residues" evidence="1">
    <location>
        <begin position="121"/>
        <end position="137"/>
    </location>
</feature>
<organism evidence="2 3">
    <name type="scientific">Hypsizygus marmoreus</name>
    <name type="common">White beech mushroom</name>
    <name type="synonym">Agaricus marmoreus</name>
    <dbReference type="NCBI Taxonomy" id="39966"/>
    <lineage>
        <taxon>Eukaryota</taxon>
        <taxon>Fungi</taxon>
        <taxon>Dikarya</taxon>
        <taxon>Basidiomycota</taxon>
        <taxon>Agaricomycotina</taxon>
        <taxon>Agaricomycetes</taxon>
        <taxon>Agaricomycetidae</taxon>
        <taxon>Agaricales</taxon>
        <taxon>Tricholomatineae</taxon>
        <taxon>Lyophyllaceae</taxon>
        <taxon>Hypsizygus</taxon>
    </lineage>
</organism>
<proteinExistence type="predicted"/>
<reference evidence="2" key="1">
    <citation type="submission" date="2018-04" db="EMBL/GenBank/DDBJ databases">
        <title>Whole genome sequencing of Hypsizygus marmoreus.</title>
        <authorList>
            <person name="Choi I.-G."/>
            <person name="Min B."/>
            <person name="Kim J.-G."/>
            <person name="Kim S."/>
            <person name="Oh Y.-L."/>
            <person name="Kong W.-S."/>
            <person name="Park H."/>
            <person name="Jeong J."/>
            <person name="Song E.-S."/>
        </authorList>
    </citation>
    <scope>NUCLEOTIDE SEQUENCE [LARGE SCALE GENOMIC DNA]</scope>
    <source>
        <strain evidence="2">51987-8</strain>
    </source>
</reference>